<name>A0A2W5NCH0_RHOSU</name>
<dbReference type="Proteomes" id="UP000249185">
    <property type="component" value="Unassembled WGS sequence"/>
</dbReference>
<dbReference type="GO" id="GO:0016020">
    <property type="term" value="C:membrane"/>
    <property type="evidence" value="ECO:0007669"/>
    <property type="project" value="TreeGrafter"/>
</dbReference>
<sequence>MPFLRRDDVSLYYELTEGRSPPVVLLHGWCCDHTFLAPQAAHLAARGHAVLSLDLRGHGRSDKPEQPYPIGAFSEDVAWILGALGLARPVLVGHSMGGIIAYDIAARWPDMPATIVMLDAAVVLPEAARAAVVASVAKLDGPDHAAVQRRMVEEVFFLPTDDPARREAILATMTAAPRHVMVAAYAGLGRYDAAAAGRAVAPSLYIAANEPSPRCDMARLRGLLPELRQGQTVGSGHFCQLEVPDQINAMIDRFLALVTAPEA</sequence>
<dbReference type="InterPro" id="IPR029058">
    <property type="entry name" value="AB_hydrolase_fold"/>
</dbReference>
<keyword evidence="1 3" id="KW-0378">Hydrolase</keyword>
<feature type="domain" description="AB hydrolase-1" evidence="2">
    <location>
        <begin position="21"/>
        <end position="130"/>
    </location>
</feature>
<dbReference type="AlphaFoldDB" id="A0A2W5NCH0"/>
<dbReference type="EMBL" id="QFPW01000003">
    <property type="protein sequence ID" value="PZQ50784.1"/>
    <property type="molecule type" value="Genomic_DNA"/>
</dbReference>
<gene>
    <name evidence="3" type="ORF">DI556_06610</name>
</gene>
<dbReference type="Pfam" id="PF00561">
    <property type="entry name" value="Abhydrolase_1"/>
    <property type="match status" value="1"/>
</dbReference>
<protein>
    <submittedName>
        <fullName evidence="3">Alpha/beta hydrolase</fullName>
    </submittedName>
</protein>
<dbReference type="PANTHER" id="PTHR43798:SF31">
    <property type="entry name" value="AB HYDROLASE SUPERFAMILY PROTEIN YCLE"/>
    <property type="match status" value="1"/>
</dbReference>
<dbReference type="SUPFAM" id="SSF53474">
    <property type="entry name" value="alpha/beta-Hydrolases"/>
    <property type="match status" value="1"/>
</dbReference>
<evidence type="ECO:0000313" key="3">
    <source>
        <dbReference type="EMBL" id="PZQ50784.1"/>
    </source>
</evidence>
<proteinExistence type="predicted"/>
<evidence type="ECO:0000259" key="2">
    <source>
        <dbReference type="Pfam" id="PF00561"/>
    </source>
</evidence>
<dbReference type="InterPro" id="IPR050266">
    <property type="entry name" value="AB_hydrolase_sf"/>
</dbReference>
<evidence type="ECO:0000256" key="1">
    <source>
        <dbReference type="ARBA" id="ARBA00022801"/>
    </source>
</evidence>
<evidence type="ECO:0000313" key="4">
    <source>
        <dbReference type="Proteomes" id="UP000249185"/>
    </source>
</evidence>
<dbReference type="GO" id="GO:0016787">
    <property type="term" value="F:hydrolase activity"/>
    <property type="evidence" value="ECO:0007669"/>
    <property type="project" value="UniProtKB-KW"/>
</dbReference>
<comment type="caution">
    <text evidence="3">The sequence shown here is derived from an EMBL/GenBank/DDBJ whole genome shotgun (WGS) entry which is preliminary data.</text>
</comment>
<dbReference type="Gene3D" id="3.40.50.1820">
    <property type="entry name" value="alpha/beta hydrolase"/>
    <property type="match status" value="1"/>
</dbReference>
<dbReference type="InterPro" id="IPR000073">
    <property type="entry name" value="AB_hydrolase_1"/>
</dbReference>
<dbReference type="PRINTS" id="PR00111">
    <property type="entry name" value="ABHYDROLASE"/>
</dbReference>
<reference evidence="3 4" key="1">
    <citation type="submission" date="2017-08" db="EMBL/GenBank/DDBJ databases">
        <title>Infants hospitalized years apart are colonized by the same room-sourced microbial strains.</title>
        <authorList>
            <person name="Brooks B."/>
            <person name="Olm M.R."/>
            <person name="Firek B.A."/>
            <person name="Baker R."/>
            <person name="Thomas B.C."/>
            <person name="Morowitz M.J."/>
            <person name="Banfield J.F."/>
        </authorList>
    </citation>
    <scope>NUCLEOTIDE SEQUENCE [LARGE SCALE GENOMIC DNA]</scope>
    <source>
        <strain evidence="3">S2_005_002_R2_34</strain>
    </source>
</reference>
<dbReference type="PANTHER" id="PTHR43798">
    <property type="entry name" value="MONOACYLGLYCEROL LIPASE"/>
    <property type="match status" value="1"/>
</dbReference>
<accession>A0A2W5NCH0</accession>
<organism evidence="3 4">
    <name type="scientific">Rhodovulum sulfidophilum</name>
    <name type="common">Rhodobacter sulfidophilus</name>
    <dbReference type="NCBI Taxonomy" id="35806"/>
    <lineage>
        <taxon>Bacteria</taxon>
        <taxon>Pseudomonadati</taxon>
        <taxon>Pseudomonadota</taxon>
        <taxon>Alphaproteobacteria</taxon>
        <taxon>Rhodobacterales</taxon>
        <taxon>Paracoccaceae</taxon>
        <taxon>Rhodovulum</taxon>
    </lineage>
</organism>